<gene>
    <name evidence="3" type="ORF">CP500_010120</name>
</gene>
<dbReference type="Proteomes" id="UP000226442">
    <property type="component" value="Unassembled WGS sequence"/>
</dbReference>
<keyword evidence="2" id="KW-0472">Membrane</keyword>
<evidence type="ECO:0000256" key="1">
    <source>
        <dbReference type="SAM" id="MobiDB-lite"/>
    </source>
</evidence>
<protein>
    <recommendedName>
        <fullName evidence="5">Serine/threonine protein kinase</fullName>
    </recommendedName>
</protein>
<dbReference type="Gene3D" id="2.60.120.380">
    <property type="match status" value="1"/>
</dbReference>
<proteinExistence type="predicted"/>
<name>A0A2G4F1F3_9CYAN</name>
<reference evidence="3" key="1">
    <citation type="submission" date="2017-10" db="EMBL/GenBank/DDBJ databases">
        <title>Draft genome sequence of the planktic cyanobacteria Tychonema bourrellyi isolated from alpine lentic freshwater.</title>
        <authorList>
            <person name="Tett A."/>
            <person name="Armanini F."/>
            <person name="Asnicar F."/>
            <person name="Boscaini A."/>
            <person name="Pasolli E."/>
            <person name="Zolfo M."/>
            <person name="Donati C."/>
            <person name="Salmaso N."/>
            <person name="Segata N."/>
        </authorList>
    </citation>
    <scope>NUCLEOTIDE SEQUENCE</scope>
    <source>
        <strain evidence="3">FEM_GT703</strain>
    </source>
</reference>
<evidence type="ECO:0008006" key="5">
    <source>
        <dbReference type="Google" id="ProtNLM"/>
    </source>
</evidence>
<dbReference type="OrthoDB" id="518119at2"/>
<evidence type="ECO:0000313" key="3">
    <source>
        <dbReference type="EMBL" id="PHX55576.1"/>
    </source>
</evidence>
<keyword evidence="2" id="KW-0812">Transmembrane</keyword>
<dbReference type="AlphaFoldDB" id="A0A2G4F1F3"/>
<evidence type="ECO:0000256" key="2">
    <source>
        <dbReference type="SAM" id="Phobius"/>
    </source>
</evidence>
<accession>A0A2G4F1F3</accession>
<evidence type="ECO:0000313" key="4">
    <source>
        <dbReference type="Proteomes" id="UP000226442"/>
    </source>
</evidence>
<keyword evidence="4" id="KW-1185">Reference proteome</keyword>
<dbReference type="RefSeq" id="WP_096830197.1">
    <property type="nucleotide sequence ID" value="NZ_NXIB02000048.1"/>
</dbReference>
<organism evidence="3 4">
    <name type="scientific">Tychonema bourrellyi FEM_GT703</name>
    <dbReference type="NCBI Taxonomy" id="2040638"/>
    <lineage>
        <taxon>Bacteria</taxon>
        <taxon>Bacillati</taxon>
        <taxon>Cyanobacteriota</taxon>
        <taxon>Cyanophyceae</taxon>
        <taxon>Oscillatoriophycideae</taxon>
        <taxon>Oscillatoriales</taxon>
        <taxon>Microcoleaceae</taxon>
        <taxon>Tychonema</taxon>
    </lineage>
</organism>
<sequence>MNDQQEKTKLWKVYGILMGVMVGGAVLILGGQAAWNAVQQNMSKASIENKPQSTSSLPLSTPPVPPEVRSQTNSSTPSDSTERVSFNKGSTGATIRDSVTANQRKRYLLNCGSGQRMTVQVRQGSINVTIISPNNQTIGNAVNGVSQWQGKLPNTGDYIVEISAPNQSGYVINIEVS</sequence>
<dbReference type="EMBL" id="NXIB02000048">
    <property type="protein sequence ID" value="PHX55576.1"/>
    <property type="molecule type" value="Genomic_DNA"/>
</dbReference>
<feature type="compositionally biased region" description="Polar residues" evidence="1">
    <location>
        <begin position="69"/>
        <end position="93"/>
    </location>
</feature>
<comment type="caution">
    <text evidence="3">The sequence shown here is derived from an EMBL/GenBank/DDBJ whole genome shotgun (WGS) entry which is preliminary data.</text>
</comment>
<feature type="transmembrane region" description="Helical" evidence="2">
    <location>
        <begin position="12"/>
        <end position="35"/>
    </location>
</feature>
<keyword evidence="2" id="KW-1133">Transmembrane helix</keyword>
<feature type="region of interest" description="Disordered" evidence="1">
    <location>
        <begin position="46"/>
        <end position="93"/>
    </location>
</feature>